<evidence type="ECO:0000259" key="1">
    <source>
        <dbReference type="SMART" id="SM00429"/>
    </source>
</evidence>
<dbReference type="CDD" id="cd00603">
    <property type="entry name" value="IPT_PCSR"/>
    <property type="match status" value="2"/>
</dbReference>
<feature type="domain" description="IPT/TIG" evidence="1">
    <location>
        <begin position="188"/>
        <end position="266"/>
    </location>
</feature>
<protein>
    <submittedName>
        <fullName evidence="2">IPT/TIG domain-containing protein</fullName>
    </submittedName>
</protein>
<dbReference type="SUPFAM" id="SSF101898">
    <property type="entry name" value="NHL repeat"/>
    <property type="match status" value="1"/>
</dbReference>
<feature type="domain" description="IPT/TIG" evidence="1">
    <location>
        <begin position="29"/>
        <end position="106"/>
    </location>
</feature>
<feature type="domain" description="IPT/TIG" evidence="1">
    <location>
        <begin position="107"/>
        <end position="187"/>
    </location>
</feature>
<dbReference type="InterPro" id="IPR011042">
    <property type="entry name" value="6-blade_b-propeller_TolB-like"/>
</dbReference>
<evidence type="ECO:0000313" key="2">
    <source>
        <dbReference type="EMBL" id="MBS0027544.1"/>
    </source>
</evidence>
<accession>A0ABS5IX41</accession>
<name>A0ABS5IX41_9BACT</name>
<dbReference type="SUPFAM" id="SSF81296">
    <property type="entry name" value="E set domains"/>
    <property type="match status" value="5"/>
</dbReference>
<dbReference type="PANTHER" id="PTHR13833:SF71">
    <property type="entry name" value="NHL DOMAIN-CONTAINING PROTEIN"/>
    <property type="match status" value="1"/>
</dbReference>
<dbReference type="RefSeq" id="WP_211972634.1">
    <property type="nucleotide sequence ID" value="NZ_CBFHAM010000033.1"/>
</dbReference>
<gene>
    <name evidence="2" type="ORF">KE626_09520</name>
</gene>
<dbReference type="Proteomes" id="UP000676386">
    <property type="component" value="Unassembled WGS sequence"/>
</dbReference>
<feature type="domain" description="IPT/TIG" evidence="1">
    <location>
        <begin position="268"/>
        <end position="352"/>
    </location>
</feature>
<dbReference type="PROSITE" id="PS51257">
    <property type="entry name" value="PROKAR_LIPOPROTEIN"/>
    <property type="match status" value="1"/>
</dbReference>
<comment type="caution">
    <text evidence="2">The sequence shown here is derived from an EMBL/GenBank/DDBJ whole genome shotgun (WGS) entry which is preliminary data.</text>
</comment>
<organism evidence="2 3">
    <name type="scientific">Chitinophaga hostae</name>
    <dbReference type="NCBI Taxonomy" id="2831022"/>
    <lineage>
        <taxon>Bacteria</taxon>
        <taxon>Pseudomonadati</taxon>
        <taxon>Bacteroidota</taxon>
        <taxon>Chitinophagia</taxon>
        <taxon>Chitinophagales</taxon>
        <taxon>Chitinophagaceae</taxon>
        <taxon>Chitinophaga</taxon>
    </lineage>
</organism>
<keyword evidence="3" id="KW-1185">Reference proteome</keyword>
<evidence type="ECO:0000313" key="3">
    <source>
        <dbReference type="Proteomes" id="UP000676386"/>
    </source>
</evidence>
<dbReference type="Gene3D" id="2.120.10.30">
    <property type="entry name" value="TolB, C-terminal domain"/>
    <property type="match status" value="2"/>
</dbReference>
<reference evidence="2 3" key="1">
    <citation type="submission" date="2021-04" db="EMBL/GenBank/DDBJ databases">
        <title>Chitinophaga sp. nov., isolated from the rhizosphere soil.</title>
        <authorList>
            <person name="He S."/>
        </authorList>
    </citation>
    <scope>NUCLEOTIDE SEQUENCE [LARGE SCALE GENOMIC DNA]</scope>
    <source>
        <strain evidence="2 3">2R12</strain>
    </source>
</reference>
<sequence length="717" mass="73015">MKKYLPLLAAFFILAAACRKDKHNDADAAVNVKTFWPNSGNAGTIVTLQGQGLGKNVTVTFNGTEGRVVDARDSVLIVLAPEQGSTGPLTVKAGARKVDLGTYTYQALSLHGVSPANGPAGTNIRISGAGFSSLDGPAVVTVNGKAAVITGASDTLLVAAVPEAAGTGKITVKVNEKEVTGPDFTFQVISVIKPLKGGAGTQVAISGEGFNTVAAGNSVTFNGKPATVLSAAANKLLVTAPEGVATGPVAVSINGQKTIGNVFTVIPKPVISTLAPLSAPAGAEVNIAGDYFSTLTDEVSVTFNGKPATVSITADKQMTVKVPAGAGTGKMLVTVNGQQTDGPLFKEQSLGVSRLLPDNGLAGTAIIIKGMGFSANAGDNIVTFNGIAVPVTAATDTTLQVTAPIGVTTGALKVKVGTLDATGPVFKRAGVMTIAGGPDAGDFSNPSGVAVDTKGNMFVTDMNVVKKVTPGGTVTLFAGKADGSAGNANGAGTDAAFSYVTGLTIDAQDNLYVVDLFNKMIRKVTPAGVVTTYARLAFAPYGIGIDKQGNIFVGAQYGGVMKVDAAGNASSIGNGYDTPGNNIAIDNAGSVFYTIEGDYPSVIKTVDRARLVYAGGQWGYNDGSLRSAGFAGMTGIVYDAAINGFYVADNHAIRIIKDDQVIRITGWKGGAAPVAAYTDGTLQQAAFSMINGIFLDAEGNLYVVERGNKSVRKIFFK</sequence>
<dbReference type="Gene3D" id="2.60.40.10">
    <property type="entry name" value="Immunoglobulins"/>
    <property type="match status" value="5"/>
</dbReference>
<dbReference type="InterPro" id="IPR013783">
    <property type="entry name" value="Ig-like_fold"/>
</dbReference>
<dbReference type="EMBL" id="JAGTXB010000003">
    <property type="protein sequence ID" value="MBS0027544.1"/>
    <property type="molecule type" value="Genomic_DNA"/>
</dbReference>
<proteinExistence type="predicted"/>
<dbReference type="PANTHER" id="PTHR13833">
    <property type="match status" value="1"/>
</dbReference>
<dbReference type="InterPro" id="IPR014756">
    <property type="entry name" value="Ig_E-set"/>
</dbReference>
<dbReference type="SMART" id="SM00429">
    <property type="entry name" value="IPT"/>
    <property type="match status" value="4"/>
</dbReference>
<dbReference type="Pfam" id="PF01833">
    <property type="entry name" value="TIG"/>
    <property type="match status" value="5"/>
</dbReference>
<dbReference type="InterPro" id="IPR002909">
    <property type="entry name" value="IPT_dom"/>
</dbReference>